<feature type="domain" description="Fe/B12 periplasmic-binding" evidence="2">
    <location>
        <begin position="151"/>
        <end position="435"/>
    </location>
</feature>
<dbReference type="eggNOG" id="COG0614">
    <property type="taxonomic scope" value="Bacteria"/>
</dbReference>
<dbReference type="STRING" id="1179773.BN6_41640"/>
<dbReference type="Pfam" id="PF01497">
    <property type="entry name" value="Peripla_BP_2"/>
    <property type="match status" value="1"/>
</dbReference>
<gene>
    <name evidence="3" type="ordered locus">BN6_41640</name>
</gene>
<evidence type="ECO:0000256" key="1">
    <source>
        <dbReference type="SAM" id="MobiDB-lite"/>
    </source>
</evidence>
<name>K0K1K5_SACES</name>
<dbReference type="PANTHER" id="PTHR42860">
    <property type="entry name" value="VITAMIN B12-BINDING PROTEIN"/>
    <property type="match status" value="1"/>
</dbReference>
<dbReference type="InterPro" id="IPR051030">
    <property type="entry name" value="Vitamin_B12-ABC_binding"/>
</dbReference>
<dbReference type="EMBL" id="HE804045">
    <property type="protein sequence ID" value="CCH31452.1"/>
    <property type="molecule type" value="Genomic_DNA"/>
</dbReference>
<dbReference type="AlphaFoldDB" id="K0K1K5"/>
<accession>K0K1K5</accession>
<proteinExistence type="predicted"/>
<dbReference type="Proteomes" id="UP000006281">
    <property type="component" value="Chromosome"/>
</dbReference>
<reference evidence="3 4" key="1">
    <citation type="journal article" date="2012" name="BMC Genomics">
        <title>Complete genome sequence of Saccharothrix espanaensis DSM 44229T and comparison to the other completely sequenced Pseudonocardiaceae.</title>
        <authorList>
            <person name="Strobel T."/>
            <person name="Al-Dilaimi A."/>
            <person name="Blom J."/>
            <person name="Gessner A."/>
            <person name="Kalinowski J."/>
            <person name="Luzhetska M."/>
            <person name="Puhler A."/>
            <person name="Szczepanowski R."/>
            <person name="Bechthold A."/>
            <person name="Ruckert C."/>
        </authorList>
    </citation>
    <scope>NUCLEOTIDE SEQUENCE [LARGE SCALE GENOMIC DNA]</scope>
    <source>
        <strain evidence="4">ATCC 51144 / DSM 44229 / JCM 9112 / NBRC 15066 / NRRL 15764</strain>
    </source>
</reference>
<keyword evidence="4" id="KW-1185">Reference proteome</keyword>
<protein>
    <submittedName>
        <fullName evidence="3">Periplasmic binding protein</fullName>
    </submittedName>
</protein>
<evidence type="ECO:0000313" key="3">
    <source>
        <dbReference type="EMBL" id="CCH31452.1"/>
    </source>
</evidence>
<sequence>MSRGSVRRASPMSTDHSGVVALRTPATPESTVCWPMPNSTNGRALQNSAATTRCPQVAWSRGSFWRPNPASTSSTAVPSAQRITVIWTGVRPVRASSIHRNTDPHSRASSPIRTTERFSTAPPCPTNHVKNSEGLFTCVKLCFMVEDGVMRIVSLLPAATDLVAELGFADALVGRTHECDWPASVASVPVVTSTGIDQDRMGSREISAAVRGGPAHRGSSLYGLDEALLARLAPDLVLTQDLCEVCAVSYRRVSEAVRVLDAGPRVLSLEPSTVDEVLDCLRRVGEVLGVPAVAARREAALRERWAAVGAAVAGRPRPRVVAIEWLDPVWPAGHWVPEQIACAGGEPLLAAPGEHTSAVDWRAVLDARPDVVLVLPCGFPPDRTEAELTVLTSRPGWAELGAPTWVLDGPSYFNRPGPRVVRGAEVLAHVLHGVSVGAPVDRSQARRVR</sequence>
<dbReference type="PROSITE" id="PS50983">
    <property type="entry name" value="FE_B12_PBP"/>
    <property type="match status" value="1"/>
</dbReference>
<evidence type="ECO:0000313" key="4">
    <source>
        <dbReference type="Proteomes" id="UP000006281"/>
    </source>
</evidence>
<dbReference type="PATRIC" id="fig|1179773.3.peg.4169"/>
<dbReference type="CDD" id="cd01144">
    <property type="entry name" value="BtuF"/>
    <property type="match status" value="1"/>
</dbReference>
<dbReference type="PANTHER" id="PTHR42860:SF1">
    <property type="entry name" value="VITAMIN B12-BINDING PROTEIN"/>
    <property type="match status" value="1"/>
</dbReference>
<dbReference type="SUPFAM" id="SSF53807">
    <property type="entry name" value="Helical backbone' metal receptor"/>
    <property type="match status" value="1"/>
</dbReference>
<feature type="region of interest" description="Disordered" evidence="1">
    <location>
        <begin position="98"/>
        <end position="121"/>
    </location>
</feature>
<organism evidence="3 4">
    <name type="scientific">Saccharothrix espanaensis (strain ATCC 51144 / DSM 44229 / JCM 9112 / NBRC 15066 / NRRL 15764)</name>
    <dbReference type="NCBI Taxonomy" id="1179773"/>
    <lineage>
        <taxon>Bacteria</taxon>
        <taxon>Bacillati</taxon>
        <taxon>Actinomycetota</taxon>
        <taxon>Actinomycetes</taxon>
        <taxon>Pseudonocardiales</taxon>
        <taxon>Pseudonocardiaceae</taxon>
        <taxon>Saccharothrix</taxon>
    </lineage>
</organism>
<dbReference type="HOGENOM" id="CLU_609552_0_0_11"/>
<dbReference type="KEGG" id="sesp:BN6_41640"/>
<evidence type="ECO:0000259" key="2">
    <source>
        <dbReference type="PROSITE" id="PS50983"/>
    </source>
</evidence>
<dbReference type="Gene3D" id="3.40.50.1980">
    <property type="entry name" value="Nitrogenase molybdenum iron protein domain"/>
    <property type="match status" value="2"/>
</dbReference>
<dbReference type="InterPro" id="IPR002491">
    <property type="entry name" value="ABC_transptr_periplasmic_BD"/>
</dbReference>